<feature type="region of interest" description="Disordered" evidence="1">
    <location>
        <begin position="99"/>
        <end position="119"/>
    </location>
</feature>
<dbReference type="EMBL" id="CP046294">
    <property type="protein sequence ID" value="QGR70086.1"/>
    <property type="molecule type" value="Genomic_DNA"/>
</dbReference>
<dbReference type="GO" id="GO:0045892">
    <property type="term" value="P:negative regulation of DNA-templated transcription"/>
    <property type="evidence" value="ECO:0007669"/>
    <property type="project" value="InterPro"/>
</dbReference>
<reference evidence="2 4" key="1">
    <citation type="submission" date="2017-05" db="EMBL/GenBank/DDBJ databases">
        <title>Whole genome sequencing of Yersinia kristensenii.</title>
        <authorList>
            <person name="Campioni F."/>
        </authorList>
    </citation>
    <scope>NUCLEOTIDE SEQUENCE [LARGE SCALE GENOMIC DNA]</scope>
    <source>
        <strain evidence="2 4">CFSAN060536</strain>
    </source>
</reference>
<evidence type="ECO:0000256" key="1">
    <source>
        <dbReference type="SAM" id="MobiDB-lite"/>
    </source>
</evidence>
<evidence type="ECO:0000313" key="2">
    <source>
        <dbReference type="EMBL" id="OVZ84263.1"/>
    </source>
</evidence>
<evidence type="ECO:0000313" key="4">
    <source>
        <dbReference type="Proteomes" id="UP000196440"/>
    </source>
</evidence>
<dbReference type="Proteomes" id="UP000196440">
    <property type="component" value="Unassembled WGS sequence"/>
</dbReference>
<gene>
    <name evidence="2" type="ORF">CBW57_17045</name>
    <name evidence="3" type="ORF">FOC37_06675</name>
</gene>
<dbReference type="Pfam" id="PF06953">
    <property type="entry name" value="ArsD"/>
    <property type="match status" value="1"/>
</dbReference>
<accession>A0A208ZV50</accession>
<evidence type="ECO:0000313" key="5">
    <source>
        <dbReference type="Proteomes" id="UP000424966"/>
    </source>
</evidence>
<dbReference type="Proteomes" id="UP000424966">
    <property type="component" value="Chromosome"/>
</dbReference>
<name>A0A208ZV50_YERIN</name>
<reference evidence="3 5" key="2">
    <citation type="submission" date="2019-11" db="EMBL/GenBank/DDBJ databases">
        <title>FDA dAtabase for Regulatory Grade micrObial Sequences (FDA-ARGOS): Supporting development and validation of Infectious Disease Dx tests.</title>
        <authorList>
            <person name="Patel R."/>
            <person name="Rucinski S."/>
            <person name="Tallon L."/>
            <person name="Sadzewicz L."/>
            <person name="Vavikolanu K."/>
            <person name="Mehta A."/>
            <person name="Aluvathingal J."/>
            <person name="Nadendla S."/>
            <person name="Nandy P."/>
            <person name="Geyer C."/>
            <person name="Yan Y."/>
            <person name="Sichtig H."/>
        </authorList>
    </citation>
    <scope>NUCLEOTIDE SEQUENCE [LARGE SCALE GENOMIC DNA]</scope>
    <source>
        <strain evidence="3 5">FDAARGOS_729</strain>
    </source>
</reference>
<dbReference type="RefSeq" id="WP_050135183.1">
    <property type="nucleotide sequence ID" value="NZ_CBCPKE010000011.1"/>
</dbReference>
<dbReference type="AlphaFoldDB" id="A0A208ZV50"/>
<sequence>MPKIEIFEPAGCCATSSVVVNQDAITFSTDMEWCKQNGLDVTRHNLSKNPQSFLQNTVVKSFLNSSGADSLPLTLLDGNVVMAGRLPTRADFARWTDTPLTADSADTKQPSCCSIPRMP</sequence>
<dbReference type="GeneID" id="58045931"/>
<dbReference type="EMBL" id="NHOI01000027">
    <property type="protein sequence ID" value="OVZ84263.1"/>
    <property type="molecule type" value="Genomic_DNA"/>
</dbReference>
<evidence type="ECO:0000313" key="3">
    <source>
        <dbReference type="EMBL" id="QGR70086.1"/>
    </source>
</evidence>
<dbReference type="Gene3D" id="3.40.30.10">
    <property type="entry name" value="Glutaredoxin"/>
    <property type="match status" value="1"/>
</dbReference>
<organism evidence="2 4">
    <name type="scientific">Yersinia intermedia</name>
    <dbReference type="NCBI Taxonomy" id="631"/>
    <lineage>
        <taxon>Bacteria</taxon>
        <taxon>Pseudomonadati</taxon>
        <taxon>Pseudomonadota</taxon>
        <taxon>Gammaproteobacteria</taxon>
        <taxon>Enterobacterales</taxon>
        <taxon>Yersiniaceae</taxon>
        <taxon>Yersinia</taxon>
    </lineage>
</organism>
<keyword evidence="5" id="KW-1185">Reference proteome</keyword>
<dbReference type="InterPro" id="IPR010712">
    <property type="entry name" value="Arsenical-R_ArsD"/>
</dbReference>
<protein>
    <submittedName>
        <fullName evidence="3">Arsenic metallochaperone ArsD family protein</fullName>
    </submittedName>
    <submittedName>
        <fullName evidence="2">Arsenical resistance operon transcriptional repressor ArsD</fullName>
    </submittedName>
</protein>
<dbReference type="GO" id="GO:0046685">
    <property type="term" value="P:response to arsenic-containing substance"/>
    <property type="evidence" value="ECO:0007669"/>
    <property type="project" value="InterPro"/>
</dbReference>
<proteinExistence type="predicted"/>
<dbReference type="GO" id="GO:0003677">
    <property type="term" value="F:DNA binding"/>
    <property type="evidence" value="ECO:0007669"/>
    <property type="project" value="InterPro"/>
</dbReference>